<comment type="caution">
    <text evidence="2">The sequence shown here is derived from an EMBL/GenBank/DDBJ whole genome shotgun (WGS) entry which is preliminary data.</text>
</comment>
<gene>
    <name evidence="2" type="ORF">GQ607_009076</name>
</gene>
<feature type="region of interest" description="Disordered" evidence="1">
    <location>
        <begin position="48"/>
        <end position="74"/>
    </location>
</feature>
<dbReference type="EMBL" id="WOWK01000050">
    <property type="protein sequence ID" value="KAF0323630.1"/>
    <property type="molecule type" value="Genomic_DNA"/>
</dbReference>
<feature type="compositionally biased region" description="Polar residues" evidence="1">
    <location>
        <begin position="58"/>
        <end position="74"/>
    </location>
</feature>
<evidence type="ECO:0000256" key="1">
    <source>
        <dbReference type="SAM" id="MobiDB-lite"/>
    </source>
</evidence>
<keyword evidence="3" id="KW-1185">Reference proteome</keyword>
<dbReference type="Proteomes" id="UP000434172">
    <property type="component" value="Unassembled WGS sequence"/>
</dbReference>
<feature type="non-terminal residue" evidence="2">
    <location>
        <position position="1"/>
    </location>
</feature>
<protein>
    <submittedName>
        <fullName evidence="2">Uncharacterized protein</fullName>
    </submittedName>
</protein>
<evidence type="ECO:0000313" key="3">
    <source>
        <dbReference type="Proteomes" id="UP000434172"/>
    </source>
</evidence>
<accession>A0A8H3WCF2</accession>
<reference evidence="2 3" key="1">
    <citation type="submission" date="2019-12" db="EMBL/GenBank/DDBJ databases">
        <title>A genome sequence resource for the geographically widespread anthracnose pathogen Colletotrichum asianum.</title>
        <authorList>
            <person name="Meng Y."/>
        </authorList>
    </citation>
    <scope>NUCLEOTIDE SEQUENCE [LARGE SCALE GENOMIC DNA]</scope>
    <source>
        <strain evidence="2 3">ICMP 18580</strain>
    </source>
</reference>
<name>A0A8H3WCF2_9PEZI</name>
<proteinExistence type="predicted"/>
<dbReference type="AlphaFoldDB" id="A0A8H3WCF2"/>
<evidence type="ECO:0000313" key="2">
    <source>
        <dbReference type="EMBL" id="KAF0323630.1"/>
    </source>
</evidence>
<sequence length="125" mass="13820">ASQPASLFQAQTVIPGLFCPTSVAVPYPPIPSCGTVLHTRITSHRPVLSTPAAIRQPPTAQLGSSGTKHQRHSQIQLLCTPSSRLDLCVQGTRRANRRRRSYRKGRINNLTQATRPYQEETILPR</sequence>
<organism evidence="2 3">
    <name type="scientific">Colletotrichum asianum</name>
    <dbReference type="NCBI Taxonomy" id="702518"/>
    <lineage>
        <taxon>Eukaryota</taxon>
        <taxon>Fungi</taxon>
        <taxon>Dikarya</taxon>
        <taxon>Ascomycota</taxon>
        <taxon>Pezizomycotina</taxon>
        <taxon>Sordariomycetes</taxon>
        <taxon>Hypocreomycetidae</taxon>
        <taxon>Glomerellales</taxon>
        <taxon>Glomerellaceae</taxon>
        <taxon>Colletotrichum</taxon>
        <taxon>Colletotrichum gloeosporioides species complex</taxon>
    </lineage>
</organism>